<dbReference type="OrthoDB" id="255704at2"/>
<reference evidence="2 3" key="1">
    <citation type="submission" date="2018-02" db="EMBL/GenBank/DDBJ databases">
        <title>Comparative genomes isolates from brazilian mangrove.</title>
        <authorList>
            <person name="Araujo J.E."/>
            <person name="Taketani R.G."/>
            <person name="Silva M.C.P."/>
            <person name="Loureco M.V."/>
            <person name="Andreote F.D."/>
        </authorList>
    </citation>
    <scope>NUCLEOTIDE SEQUENCE [LARGE SCALE GENOMIC DNA]</scope>
    <source>
        <strain evidence="2 3">HEX-2 MGV</strain>
    </source>
</reference>
<name>A0A2S8F1W9_9BACT</name>
<gene>
    <name evidence="2" type="ORF">C5Y96_21855</name>
</gene>
<dbReference type="Proteomes" id="UP000240009">
    <property type="component" value="Unassembled WGS sequence"/>
</dbReference>
<dbReference type="EMBL" id="PUIA01000069">
    <property type="protein sequence ID" value="PQO26097.1"/>
    <property type="molecule type" value="Genomic_DNA"/>
</dbReference>
<feature type="signal peptide" evidence="1">
    <location>
        <begin position="1"/>
        <end position="25"/>
    </location>
</feature>
<sequence>MLSYRKALWTLVIAANLAVASSVQAQYETAFPGAMQPFSDVNLDNYDFQWFAPPITEQYGQDTIDPNTGIFFEYHRMFMNVSRAQSAPGPWDGDATYGNRVDFGYMTDDNYGWLCSGWRLDGPSYDLVNRADFNSFEVNRTWRLDQFHQGFWIEPMIGLRYAQFNDKTTVVPAPVFVQNNMLLGQLGGRIFSHRGQWTLYSTVRAFGGQNWIFRGDIEDYSNGVVGGEFSLGAAYNLTREITIDVAWQHMYFGTGIGRDPNFQDSDDMTFSGVIFGFTLNR</sequence>
<dbReference type="AlphaFoldDB" id="A0A2S8F1W9"/>
<comment type="caution">
    <text evidence="2">The sequence shown here is derived from an EMBL/GenBank/DDBJ whole genome shotgun (WGS) entry which is preliminary data.</text>
</comment>
<evidence type="ECO:0000313" key="2">
    <source>
        <dbReference type="EMBL" id="PQO26097.1"/>
    </source>
</evidence>
<evidence type="ECO:0008006" key="4">
    <source>
        <dbReference type="Google" id="ProtNLM"/>
    </source>
</evidence>
<organism evidence="2 3">
    <name type="scientific">Blastopirellula marina</name>
    <dbReference type="NCBI Taxonomy" id="124"/>
    <lineage>
        <taxon>Bacteria</taxon>
        <taxon>Pseudomonadati</taxon>
        <taxon>Planctomycetota</taxon>
        <taxon>Planctomycetia</taxon>
        <taxon>Pirellulales</taxon>
        <taxon>Pirellulaceae</taxon>
        <taxon>Blastopirellula</taxon>
    </lineage>
</organism>
<proteinExistence type="predicted"/>
<evidence type="ECO:0000256" key="1">
    <source>
        <dbReference type="SAM" id="SignalP"/>
    </source>
</evidence>
<accession>A0A2S8F1W9</accession>
<evidence type="ECO:0000313" key="3">
    <source>
        <dbReference type="Proteomes" id="UP000240009"/>
    </source>
</evidence>
<keyword evidence="1" id="KW-0732">Signal</keyword>
<feature type="chain" id="PRO_5015512442" description="Outer membrane protein beta-barrel domain-containing protein" evidence="1">
    <location>
        <begin position="26"/>
        <end position="281"/>
    </location>
</feature>
<dbReference type="RefSeq" id="WP_105357837.1">
    <property type="nucleotide sequence ID" value="NZ_PUIA01000069.1"/>
</dbReference>
<protein>
    <recommendedName>
        <fullName evidence="4">Outer membrane protein beta-barrel domain-containing protein</fullName>
    </recommendedName>
</protein>